<feature type="region of interest" description="Disordered" evidence="2">
    <location>
        <begin position="261"/>
        <end position="533"/>
    </location>
</feature>
<dbReference type="PANTHER" id="PTHR16487:SF0">
    <property type="entry name" value="PROTEIN PHOSPHATASE 4 REGULATORY SUBUNIT 2-RELATED"/>
    <property type="match status" value="1"/>
</dbReference>
<feature type="compositionally biased region" description="Basic and acidic residues" evidence="2">
    <location>
        <begin position="347"/>
        <end position="357"/>
    </location>
</feature>
<feature type="region of interest" description="Disordered" evidence="2">
    <location>
        <begin position="82"/>
        <end position="115"/>
    </location>
</feature>
<proteinExistence type="inferred from homology"/>
<feature type="compositionally biased region" description="Basic and acidic residues" evidence="2">
    <location>
        <begin position="316"/>
        <end position="325"/>
    </location>
</feature>
<protein>
    <recommendedName>
        <fullName evidence="5">PPP4R2-domain-containing protein</fullName>
    </recommendedName>
</protein>
<reference evidence="3 4" key="1">
    <citation type="journal article" date="2018" name="Mol. Biol. Evol.">
        <title>Broad Genomic Sampling Reveals a Smut Pathogenic Ancestry of the Fungal Clade Ustilaginomycotina.</title>
        <authorList>
            <person name="Kijpornyongpan T."/>
            <person name="Mondo S.J."/>
            <person name="Barry K."/>
            <person name="Sandor L."/>
            <person name="Lee J."/>
            <person name="Lipzen A."/>
            <person name="Pangilinan J."/>
            <person name="LaButti K."/>
            <person name="Hainaut M."/>
            <person name="Henrissat B."/>
            <person name="Grigoriev I.V."/>
            <person name="Spatafora J.W."/>
            <person name="Aime M.C."/>
        </authorList>
    </citation>
    <scope>NUCLEOTIDE SEQUENCE [LARGE SCALE GENOMIC DNA]</scope>
    <source>
        <strain evidence="3 4">MCA 3882</strain>
    </source>
</reference>
<evidence type="ECO:0000313" key="4">
    <source>
        <dbReference type="Proteomes" id="UP000245771"/>
    </source>
</evidence>
<dbReference type="EMBL" id="KZ819602">
    <property type="protein sequence ID" value="PWN37378.1"/>
    <property type="molecule type" value="Genomic_DNA"/>
</dbReference>
<feature type="compositionally biased region" description="Low complexity" evidence="2">
    <location>
        <begin position="426"/>
        <end position="442"/>
    </location>
</feature>
<dbReference type="InParanoid" id="A0A316VJZ1"/>
<evidence type="ECO:0008006" key="5">
    <source>
        <dbReference type="Google" id="ProtNLM"/>
    </source>
</evidence>
<comment type="similarity">
    <text evidence="1">Belongs to the PPP4R2 family.</text>
</comment>
<dbReference type="AlphaFoldDB" id="A0A316VJZ1"/>
<evidence type="ECO:0000313" key="3">
    <source>
        <dbReference type="EMBL" id="PWN37378.1"/>
    </source>
</evidence>
<evidence type="ECO:0000256" key="2">
    <source>
        <dbReference type="SAM" id="MobiDB-lite"/>
    </source>
</evidence>
<dbReference type="GO" id="GO:0005634">
    <property type="term" value="C:nucleus"/>
    <property type="evidence" value="ECO:0007669"/>
    <property type="project" value="TreeGrafter"/>
</dbReference>
<dbReference type="RefSeq" id="XP_025357680.1">
    <property type="nucleotide sequence ID" value="XM_025501605.1"/>
</dbReference>
<keyword evidence="4" id="KW-1185">Reference proteome</keyword>
<organism evidence="3 4">
    <name type="scientific">Meira miltonrushii</name>
    <dbReference type="NCBI Taxonomy" id="1280837"/>
    <lineage>
        <taxon>Eukaryota</taxon>
        <taxon>Fungi</taxon>
        <taxon>Dikarya</taxon>
        <taxon>Basidiomycota</taxon>
        <taxon>Ustilaginomycotina</taxon>
        <taxon>Exobasidiomycetes</taxon>
        <taxon>Exobasidiales</taxon>
        <taxon>Brachybasidiaceae</taxon>
        <taxon>Meira</taxon>
    </lineage>
</organism>
<dbReference type="InterPro" id="IPR015267">
    <property type="entry name" value="PPP4R2"/>
</dbReference>
<feature type="compositionally biased region" description="Low complexity" evidence="2">
    <location>
        <begin position="82"/>
        <end position="102"/>
    </location>
</feature>
<dbReference type="OrthoDB" id="341898at2759"/>
<evidence type="ECO:0000256" key="1">
    <source>
        <dbReference type="ARBA" id="ARBA00009207"/>
    </source>
</evidence>
<feature type="compositionally biased region" description="Polar residues" evidence="2">
    <location>
        <begin position="103"/>
        <end position="115"/>
    </location>
</feature>
<dbReference type="STRING" id="1280837.A0A316VJZ1"/>
<sequence length="533" mass="56660">MTASLIKDESSSSGRQVRYTDQLFELADKDEWSEDHSWPPLKAEIKSLLRETFQKWPSSSSPILHPAATLIPLNSSNIDDISSSTSSSFNSLSNGNGKSNGNHLPSSPSNHRNAQASYSAALNNRFMHGDAGNGVNDDGMEANGLDQDISVKEADMQAFFPSKRQAPAEWKGSWGKRIDTQDELDREQAAIFGMLDDFENQPPFTIQRLAELVINPTQYHHTLPKYISALKRVLAVTATRDAFPARAGEEEEDALSDELSAHEIGTEATNGVSGVTPRSRKATPVPNSPITTPLFSPIPFLMKSGDEGMPGAGPRQSEEGHHSSEEGTDVAMVDRDVPTMELAGADRTTEEAADQARRSGKGVGSNRSVVDGANEISEAEELDAQHQVQDLSNTSSESNTSVEVAQKATPAQPNAPSQEVSDVGRAGELSAGASTSSAATSEPLGVPVGPVDEVDQIGERHGQLTPLEPGSIAGGAKAFSSTTTTAPDAKITSTSEEAVVPDELEDGGRALKRVRSDRHLGGTADGNEEAEPK</sequence>
<dbReference type="GO" id="GO:0005737">
    <property type="term" value="C:cytoplasm"/>
    <property type="evidence" value="ECO:0007669"/>
    <property type="project" value="TreeGrafter"/>
</dbReference>
<dbReference type="Proteomes" id="UP000245771">
    <property type="component" value="Unassembled WGS sequence"/>
</dbReference>
<feature type="compositionally biased region" description="Polar residues" evidence="2">
    <location>
        <begin position="409"/>
        <end position="420"/>
    </location>
</feature>
<feature type="compositionally biased region" description="Low complexity" evidence="2">
    <location>
        <begin position="392"/>
        <end position="404"/>
    </location>
</feature>
<dbReference type="PANTHER" id="PTHR16487">
    <property type="entry name" value="PPP4R2-RELATED PROTEIN"/>
    <property type="match status" value="1"/>
</dbReference>
<gene>
    <name evidence="3" type="ORF">FA14DRAFT_187487</name>
</gene>
<accession>A0A316VJZ1</accession>
<dbReference type="GO" id="GO:0030289">
    <property type="term" value="C:protein phosphatase 4 complex"/>
    <property type="evidence" value="ECO:0007669"/>
    <property type="project" value="InterPro"/>
</dbReference>
<dbReference type="Pfam" id="PF09184">
    <property type="entry name" value="PPP4R2"/>
    <property type="match status" value="1"/>
</dbReference>
<dbReference type="GeneID" id="37023386"/>
<name>A0A316VJZ1_9BASI</name>
<dbReference type="GO" id="GO:0019888">
    <property type="term" value="F:protein phosphatase regulator activity"/>
    <property type="evidence" value="ECO:0007669"/>
    <property type="project" value="InterPro"/>
</dbReference>
<feature type="compositionally biased region" description="Polar residues" evidence="2">
    <location>
        <begin position="479"/>
        <end position="496"/>
    </location>
</feature>